<evidence type="ECO:0000313" key="3">
    <source>
        <dbReference type="Proteomes" id="UP000244880"/>
    </source>
</evidence>
<proteinExistence type="predicted"/>
<dbReference type="InterPro" id="IPR000182">
    <property type="entry name" value="GNAT_dom"/>
</dbReference>
<gene>
    <name evidence="2" type="ORF">ASD8599_03500</name>
</gene>
<dbReference type="GO" id="GO:0016747">
    <property type="term" value="F:acyltransferase activity, transferring groups other than amino-acyl groups"/>
    <property type="evidence" value="ECO:0007669"/>
    <property type="project" value="InterPro"/>
</dbReference>
<protein>
    <recommendedName>
        <fullName evidence="1">N-acetyltransferase domain-containing protein</fullName>
    </recommendedName>
</protein>
<evidence type="ECO:0000259" key="1">
    <source>
        <dbReference type="PROSITE" id="PS51186"/>
    </source>
</evidence>
<dbReference type="SUPFAM" id="SSF55729">
    <property type="entry name" value="Acyl-CoA N-acyltransferases (Nat)"/>
    <property type="match status" value="1"/>
</dbReference>
<dbReference type="InterPro" id="IPR016181">
    <property type="entry name" value="Acyl_CoA_acyltransferase"/>
</dbReference>
<dbReference type="AlphaFoldDB" id="A0A2R8BI46"/>
<organism evidence="2 3">
    <name type="scientific">Ascidiaceihabitans donghaensis</name>
    <dbReference type="NCBI Taxonomy" id="1510460"/>
    <lineage>
        <taxon>Bacteria</taxon>
        <taxon>Pseudomonadati</taxon>
        <taxon>Pseudomonadota</taxon>
        <taxon>Alphaproteobacteria</taxon>
        <taxon>Rhodobacterales</taxon>
        <taxon>Paracoccaceae</taxon>
        <taxon>Ascidiaceihabitans</taxon>
    </lineage>
</organism>
<sequence length="143" mass="15960">MTDAAPRLATKGDAPACAQIVRDWLDATPWMTGGPSLEELTEMLTQGIGMREFWVIGEPVTGYLAFEREISQINGLYTANPGSGDGKALLEAVKHDRDFVQLWTHAPNEAAQRFYAREGFVEVERKEEGRGDGVPELRMEWHP</sequence>
<feature type="domain" description="N-acetyltransferase" evidence="1">
    <location>
        <begin position="4"/>
        <end position="143"/>
    </location>
</feature>
<name>A0A2R8BI46_9RHOB</name>
<dbReference type="RefSeq" id="WP_181364528.1">
    <property type="nucleotide sequence ID" value="NZ_OMOR01000001.1"/>
</dbReference>
<keyword evidence="3" id="KW-1185">Reference proteome</keyword>
<dbReference type="Proteomes" id="UP000244880">
    <property type="component" value="Unassembled WGS sequence"/>
</dbReference>
<dbReference type="PROSITE" id="PS51186">
    <property type="entry name" value="GNAT"/>
    <property type="match status" value="1"/>
</dbReference>
<dbReference type="EMBL" id="OMOR01000001">
    <property type="protein sequence ID" value="SPH22752.1"/>
    <property type="molecule type" value="Genomic_DNA"/>
</dbReference>
<evidence type="ECO:0000313" key="2">
    <source>
        <dbReference type="EMBL" id="SPH22752.1"/>
    </source>
</evidence>
<reference evidence="2 3" key="1">
    <citation type="submission" date="2018-03" db="EMBL/GenBank/DDBJ databases">
        <authorList>
            <person name="Keele B.F."/>
        </authorList>
    </citation>
    <scope>NUCLEOTIDE SEQUENCE [LARGE SCALE GENOMIC DNA]</scope>
    <source>
        <strain evidence="2 3">CECT 8599</strain>
    </source>
</reference>
<dbReference type="Pfam" id="PF13673">
    <property type="entry name" value="Acetyltransf_10"/>
    <property type="match status" value="1"/>
</dbReference>
<accession>A0A2R8BI46</accession>
<dbReference type="Gene3D" id="3.40.630.30">
    <property type="match status" value="1"/>
</dbReference>